<dbReference type="InterPro" id="IPR002885">
    <property type="entry name" value="PPR_rpt"/>
</dbReference>
<name>A0ABU6U711_9FABA</name>
<feature type="repeat" description="PPR" evidence="2">
    <location>
        <begin position="175"/>
        <end position="205"/>
    </location>
</feature>
<evidence type="ECO:0008006" key="5">
    <source>
        <dbReference type="Google" id="ProtNLM"/>
    </source>
</evidence>
<proteinExistence type="predicted"/>
<dbReference type="PANTHER" id="PTHR47926:SF379">
    <property type="entry name" value="TETRATRICOPEPTIDE-LIKE HELICAL DOMAIN SUPERFAMILY"/>
    <property type="match status" value="1"/>
</dbReference>
<protein>
    <recommendedName>
        <fullName evidence="5">Pentatricopeptide repeat-containing protein</fullName>
    </recommendedName>
</protein>
<organism evidence="3 4">
    <name type="scientific">Stylosanthes scabra</name>
    <dbReference type="NCBI Taxonomy" id="79078"/>
    <lineage>
        <taxon>Eukaryota</taxon>
        <taxon>Viridiplantae</taxon>
        <taxon>Streptophyta</taxon>
        <taxon>Embryophyta</taxon>
        <taxon>Tracheophyta</taxon>
        <taxon>Spermatophyta</taxon>
        <taxon>Magnoliopsida</taxon>
        <taxon>eudicotyledons</taxon>
        <taxon>Gunneridae</taxon>
        <taxon>Pentapetalae</taxon>
        <taxon>rosids</taxon>
        <taxon>fabids</taxon>
        <taxon>Fabales</taxon>
        <taxon>Fabaceae</taxon>
        <taxon>Papilionoideae</taxon>
        <taxon>50 kb inversion clade</taxon>
        <taxon>dalbergioids sensu lato</taxon>
        <taxon>Dalbergieae</taxon>
        <taxon>Pterocarpus clade</taxon>
        <taxon>Stylosanthes</taxon>
    </lineage>
</organism>
<dbReference type="InterPro" id="IPR011990">
    <property type="entry name" value="TPR-like_helical_dom_sf"/>
</dbReference>
<dbReference type="Gene3D" id="1.25.40.10">
    <property type="entry name" value="Tetratricopeptide repeat domain"/>
    <property type="match status" value="2"/>
</dbReference>
<gene>
    <name evidence="3" type="ORF">PIB30_006781</name>
</gene>
<evidence type="ECO:0000256" key="1">
    <source>
        <dbReference type="ARBA" id="ARBA00022737"/>
    </source>
</evidence>
<sequence>MSIGKHPTISSLIKESTTLKQVKQIHAHLLVNATLNNPSFHGQFLAAIALHNPTNLPYTTTTPLLRHPHNHPNLFALNHIIGAYSKGPTPHYSFHFYKHYILRNNLSPDSYTFNFMIRTCAHLLSHHSATCLHATVIKHGFDNHPYVQTGLIFMYAELGCLGSCYGVFRHVLRPDLVCQTAMLHACAKHGDADFARKLFDEMPHRDYIAWSAMVAGYVQCGRSREALELFREMELLLGIETGFIIFNRNYDIYKHTYTHSRCKYILFTTGGGGRMQGPPFSGCCLFFWD</sequence>
<dbReference type="EMBL" id="JASCZI010120843">
    <property type="protein sequence ID" value="MED6155608.1"/>
    <property type="molecule type" value="Genomic_DNA"/>
</dbReference>
<dbReference type="InterPro" id="IPR046960">
    <property type="entry name" value="PPR_At4g14850-like_plant"/>
</dbReference>
<comment type="caution">
    <text evidence="3">The sequence shown here is derived from an EMBL/GenBank/DDBJ whole genome shotgun (WGS) entry which is preliminary data.</text>
</comment>
<evidence type="ECO:0000313" key="4">
    <source>
        <dbReference type="Proteomes" id="UP001341840"/>
    </source>
</evidence>
<evidence type="ECO:0000256" key="2">
    <source>
        <dbReference type="PROSITE-ProRule" id="PRU00708"/>
    </source>
</evidence>
<dbReference type="PROSITE" id="PS51375">
    <property type="entry name" value="PPR"/>
    <property type="match status" value="2"/>
</dbReference>
<dbReference type="Pfam" id="PF01535">
    <property type="entry name" value="PPR"/>
    <property type="match status" value="2"/>
</dbReference>
<keyword evidence="4" id="KW-1185">Reference proteome</keyword>
<reference evidence="3 4" key="1">
    <citation type="journal article" date="2023" name="Plants (Basel)">
        <title>Bridging the Gap: Combining Genomics and Transcriptomics Approaches to Understand Stylosanthes scabra, an Orphan Legume from the Brazilian Caatinga.</title>
        <authorList>
            <person name="Ferreira-Neto J.R.C."/>
            <person name="da Silva M.D."/>
            <person name="Binneck E."/>
            <person name="de Melo N.F."/>
            <person name="da Silva R.H."/>
            <person name="de Melo A.L.T.M."/>
            <person name="Pandolfi V."/>
            <person name="Bustamante F.O."/>
            <person name="Brasileiro-Vidal A.C."/>
            <person name="Benko-Iseppon A.M."/>
        </authorList>
    </citation>
    <scope>NUCLEOTIDE SEQUENCE [LARGE SCALE GENOMIC DNA]</scope>
    <source>
        <tissue evidence="3">Leaves</tissue>
    </source>
</reference>
<accession>A0ABU6U711</accession>
<dbReference type="Proteomes" id="UP001341840">
    <property type="component" value="Unassembled WGS sequence"/>
</dbReference>
<dbReference type="NCBIfam" id="TIGR00756">
    <property type="entry name" value="PPR"/>
    <property type="match status" value="2"/>
</dbReference>
<keyword evidence="1" id="KW-0677">Repeat</keyword>
<feature type="repeat" description="PPR" evidence="2">
    <location>
        <begin position="206"/>
        <end position="236"/>
    </location>
</feature>
<dbReference type="PANTHER" id="PTHR47926">
    <property type="entry name" value="PENTATRICOPEPTIDE REPEAT-CONTAINING PROTEIN"/>
    <property type="match status" value="1"/>
</dbReference>
<evidence type="ECO:0000313" key="3">
    <source>
        <dbReference type="EMBL" id="MED6155608.1"/>
    </source>
</evidence>